<gene>
    <name evidence="2" type="ORF">O3P69_000303</name>
</gene>
<dbReference type="EMBL" id="JARAKH010000005">
    <property type="protein sequence ID" value="KAK8404145.1"/>
    <property type="molecule type" value="Genomic_DNA"/>
</dbReference>
<proteinExistence type="predicted"/>
<evidence type="ECO:0000313" key="2">
    <source>
        <dbReference type="EMBL" id="KAK8404145.1"/>
    </source>
</evidence>
<protein>
    <recommendedName>
        <fullName evidence="4">Secreted protein</fullName>
    </recommendedName>
</protein>
<reference evidence="2 3" key="1">
    <citation type="submission" date="2023-03" db="EMBL/GenBank/DDBJ databases">
        <title>High-quality genome of Scylla paramamosain provides insights in environmental adaptation.</title>
        <authorList>
            <person name="Zhang L."/>
        </authorList>
    </citation>
    <scope>NUCLEOTIDE SEQUENCE [LARGE SCALE GENOMIC DNA]</scope>
    <source>
        <strain evidence="2">LZ_2023a</strain>
        <tissue evidence="2">Muscle</tissue>
    </source>
</reference>
<organism evidence="2 3">
    <name type="scientific">Scylla paramamosain</name>
    <name type="common">Mud crab</name>
    <dbReference type="NCBI Taxonomy" id="85552"/>
    <lineage>
        <taxon>Eukaryota</taxon>
        <taxon>Metazoa</taxon>
        <taxon>Ecdysozoa</taxon>
        <taxon>Arthropoda</taxon>
        <taxon>Crustacea</taxon>
        <taxon>Multicrustacea</taxon>
        <taxon>Malacostraca</taxon>
        <taxon>Eumalacostraca</taxon>
        <taxon>Eucarida</taxon>
        <taxon>Decapoda</taxon>
        <taxon>Pleocyemata</taxon>
        <taxon>Brachyura</taxon>
        <taxon>Eubrachyura</taxon>
        <taxon>Portunoidea</taxon>
        <taxon>Portunidae</taxon>
        <taxon>Portuninae</taxon>
        <taxon>Scylla</taxon>
    </lineage>
</organism>
<feature type="region of interest" description="Disordered" evidence="1">
    <location>
        <begin position="49"/>
        <end position="104"/>
    </location>
</feature>
<comment type="caution">
    <text evidence="2">The sequence shown here is derived from an EMBL/GenBank/DDBJ whole genome shotgun (WGS) entry which is preliminary data.</text>
</comment>
<evidence type="ECO:0000256" key="1">
    <source>
        <dbReference type="SAM" id="MobiDB-lite"/>
    </source>
</evidence>
<dbReference type="AlphaFoldDB" id="A0AAW0UZY0"/>
<feature type="compositionally biased region" description="Basic and acidic residues" evidence="1">
    <location>
        <begin position="53"/>
        <end position="66"/>
    </location>
</feature>
<accession>A0AAW0UZY0</accession>
<evidence type="ECO:0008006" key="4">
    <source>
        <dbReference type="Google" id="ProtNLM"/>
    </source>
</evidence>
<name>A0AAW0UZY0_SCYPA</name>
<dbReference type="Proteomes" id="UP001487740">
    <property type="component" value="Unassembled WGS sequence"/>
</dbReference>
<evidence type="ECO:0000313" key="3">
    <source>
        <dbReference type="Proteomes" id="UP001487740"/>
    </source>
</evidence>
<sequence length="104" mass="11524">MRGVQVAAAIVEVGKILVMVLTASPPDRACVCLSFQRACPCRLLRPLPQCAYDKSDPPRCRQREEPTATPLNQDDQENHRQKTNPPRPKITTNTTFPPPTTATT</sequence>
<keyword evidence="3" id="KW-1185">Reference proteome</keyword>